<accession>A0A9D9DD00</accession>
<dbReference type="EMBL" id="JADINC010000030">
    <property type="protein sequence ID" value="MBO8425238.1"/>
    <property type="molecule type" value="Genomic_DNA"/>
</dbReference>
<evidence type="ECO:0000256" key="1">
    <source>
        <dbReference type="SAM" id="SignalP"/>
    </source>
</evidence>
<comment type="caution">
    <text evidence="2">The sequence shown here is derived from an EMBL/GenBank/DDBJ whole genome shotgun (WGS) entry which is preliminary data.</text>
</comment>
<sequence length="274" mass="30447">MKKIGLFAIIYLALMPVAFGASVVASVNGKPITDADITARTTLMNKQGKTSTDNRRHALQNIIDDSVKLAYAANFNAVPDDRVVEEELKKMNLGDLSATERAMATDALRAEIAWQIIVARTILPTVDITESDIRAMRTEIATDQGLPIEMTIVRLIDIPADVAAKLTKPTSCDDAMDMARRLGGAPQKFTAIQYELATDIRERVVNLPLLTWSPVVDRSVLLVCDTKKTDEYGKLDEVIEQNAKFKQAMFIADQQLKQLRRKAVVVINDDRYKL</sequence>
<dbReference type="Gene3D" id="1.10.4030.10">
    <property type="entry name" value="Porin chaperone SurA, peptide-binding domain"/>
    <property type="match status" value="1"/>
</dbReference>
<reference evidence="2" key="1">
    <citation type="submission" date="2020-10" db="EMBL/GenBank/DDBJ databases">
        <authorList>
            <person name="Gilroy R."/>
        </authorList>
    </citation>
    <scope>NUCLEOTIDE SEQUENCE</scope>
    <source>
        <strain evidence="2">8207</strain>
    </source>
</reference>
<keyword evidence="1" id="KW-0732">Signal</keyword>
<feature type="chain" id="PRO_5038614265" description="Peptidylprolyl isomerase" evidence="1">
    <location>
        <begin position="21"/>
        <end position="274"/>
    </location>
</feature>
<evidence type="ECO:0000313" key="3">
    <source>
        <dbReference type="Proteomes" id="UP000823630"/>
    </source>
</evidence>
<gene>
    <name evidence="2" type="ORF">IAC69_02030</name>
</gene>
<dbReference type="Proteomes" id="UP000823630">
    <property type="component" value="Unassembled WGS sequence"/>
</dbReference>
<feature type="signal peptide" evidence="1">
    <location>
        <begin position="1"/>
        <end position="20"/>
    </location>
</feature>
<name>A0A9D9DD00_9PROT</name>
<dbReference type="AlphaFoldDB" id="A0A9D9DD00"/>
<dbReference type="InterPro" id="IPR027304">
    <property type="entry name" value="Trigger_fact/SurA_dom_sf"/>
</dbReference>
<organism evidence="2 3">
    <name type="scientific">Candidatus Enterousia avistercoris</name>
    <dbReference type="NCBI Taxonomy" id="2840788"/>
    <lineage>
        <taxon>Bacteria</taxon>
        <taxon>Pseudomonadati</taxon>
        <taxon>Pseudomonadota</taxon>
        <taxon>Alphaproteobacteria</taxon>
        <taxon>Candidatus Enterousia</taxon>
    </lineage>
</organism>
<proteinExistence type="predicted"/>
<protein>
    <recommendedName>
        <fullName evidence="4">Peptidylprolyl isomerase</fullName>
    </recommendedName>
</protein>
<reference evidence="2" key="2">
    <citation type="journal article" date="2021" name="PeerJ">
        <title>Extensive microbial diversity within the chicken gut microbiome revealed by metagenomics and culture.</title>
        <authorList>
            <person name="Gilroy R."/>
            <person name="Ravi A."/>
            <person name="Getino M."/>
            <person name="Pursley I."/>
            <person name="Horton D.L."/>
            <person name="Alikhan N.F."/>
            <person name="Baker D."/>
            <person name="Gharbi K."/>
            <person name="Hall N."/>
            <person name="Watson M."/>
            <person name="Adriaenssens E.M."/>
            <person name="Foster-Nyarko E."/>
            <person name="Jarju S."/>
            <person name="Secka A."/>
            <person name="Antonio M."/>
            <person name="Oren A."/>
            <person name="Chaudhuri R.R."/>
            <person name="La Ragione R."/>
            <person name="Hildebrand F."/>
            <person name="Pallen M.J."/>
        </authorList>
    </citation>
    <scope>NUCLEOTIDE SEQUENCE</scope>
    <source>
        <strain evidence="2">8207</strain>
    </source>
</reference>
<dbReference type="SUPFAM" id="SSF109998">
    <property type="entry name" value="Triger factor/SurA peptide-binding domain-like"/>
    <property type="match status" value="1"/>
</dbReference>
<evidence type="ECO:0008006" key="4">
    <source>
        <dbReference type="Google" id="ProtNLM"/>
    </source>
</evidence>
<evidence type="ECO:0000313" key="2">
    <source>
        <dbReference type="EMBL" id="MBO8425238.1"/>
    </source>
</evidence>